<dbReference type="Pfam" id="PF01208">
    <property type="entry name" value="URO-D"/>
    <property type="match status" value="1"/>
</dbReference>
<evidence type="ECO:0000256" key="9">
    <source>
        <dbReference type="RuleBase" id="RU000554"/>
    </source>
</evidence>
<feature type="binding site" evidence="8">
    <location>
        <position position="342"/>
    </location>
    <ligand>
        <name>substrate</name>
    </ligand>
</feature>
<feature type="binding site" evidence="8">
    <location>
        <position position="99"/>
    </location>
    <ligand>
        <name>substrate</name>
    </ligand>
</feature>
<feature type="binding site" evidence="8">
    <location>
        <position position="229"/>
    </location>
    <ligand>
        <name>substrate</name>
    </ligand>
</feature>
<comment type="pathway">
    <text evidence="1 8 9">Porphyrin-containing compound metabolism; protoporphyrin-IX biosynthesis; coproporphyrinogen-III from 5-aminolevulinate: step 4/4.</text>
</comment>
<dbReference type="EMBL" id="AWSJ01000333">
    <property type="protein sequence ID" value="ERI06157.1"/>
    <property type="molecule type" value="Genomic_DNA"/>
</dbReference>
<evidence type="ECO:0000256" key="6">
    <source>
        <dbReference type="ARBA" id="ARBA00023239"/>
    </source>
</evidence>
<feature type="binding site" evidence="8">
    <location>
        <position position="69"/>
    </location>
    <ligand>
        <name>substrate</name>
    </ligand>
</feature>
<dbReference type="InterPro" id="IPR038071">
    <property type="entry name" value="UROD/MetE-like_sf"/>
</dbReference>
<keyword evidence="5 8" id="KW-0210">Decarboxylase</keyword>
<evidence type="ECO:0000313" key="13">
    <source>
        <dbReference type="EMBL" id="ERI06157.1"/>
    </source>
</evidence>
<evidence type="ECO:0000256" key="2">
    <source>
        <dbReference type="ARBA" id="ARBA00009935"/>
    </source>
</evidence>
<feature type="binding site" evidence="8">
    <location>
        <position position="174"/>
    </location>
    <ligand>
        <name>substrate</name>
    </ligand>
</feature>
<organism evidence="13 14">
    <name type="scientific">Aneurinibacillus aneurinilyticus ATCC 12856</name>
    <dbReference type="NCBI Taxonomy" id="649747"/>
    <lineage>
        <taxon>Bacteria</taxon>
        <taxon>Bacillati</taxon>
        <taxon>Bacillota</taxon>
        <taxon>Bacilli</taxon>
        <taxon>Bacillales</taxon>
        <taxon>Paenibacillaceae</taxon>
        <taxon>Aneurinibacillus group</taxon>
        <taxon>Aneurinibacillus</taxon>
    </lineage>
</organism>
<dbReference type="GO" id="GO:0004853">
    <property type="term" value="F:uroporphyrinogen decarboxylase activity"/>
    <property type="evidence" value="ECO:0007669"/>
    <property type="project" value="UniProtKB-UniRule"/>
</dbReference>
<feature type="binding site" evidence="8">
    <location>
        <begin position="50"/>
        <end position="54"/>
    </location>
    <ligand>
        <name>substrate</name>
    </ligand>
</feature>
<keyword evidence="4 8" id="KW-0963">Cytoplasm</keyword>
<dbReference type="PROSITE" id="PS00907">
    <property type="entry name" value="UROD_2"/>
    <property type="match status" value="1"/>
</dbReference>
<comment type="function">
    <text evidence="8">Catalyzes the decarboxylation of four acetate groups of uroporphyrinogen-III to yield coproporphyrinogen-III.</text>
</comment>
<feature type="site" description="Transition state stabilizer" evidence="8">
    <location>
        <position position="99"/>
    </location>
</feature>
<feature type="domain" description="Uroporphyrinogen decarboxylase (URO-D)" evidence="12">
    <location>
        <begin position="162"/>
        <end position="178"/>
    </location>
</feature>
<comment type="caution">
    <text evidence="13">The sequence shown here is derived from an EMBL/GenBank/DDBJ whole genome shotgun (WGS) entry which is preliminary data.</text>
</comment>
<sequence>MLSYNREGFYRFYVYRKERCGKMSTKPFNDNFLKACRGEAHDHVPAWYMRQAGRYQPEYRKIREKYSLFEITHRPEVCAEVTMLPIQQLDVDAAILFADIMTPMPAMGIHVEIKSNIGPVIDNPITCKEDVEKLQPLHPSEDVPYILDTIKLLREQLSVPLIGFAGAPFTLASYLIEGGPSRNYYKTKAFMHSNPEAWHLLMDRLGEMTVTYLQAQIHAGAQAVQVFDSWVGTLNAQDYKTFVAPVMNHIFSALEKENAPKIMFGVGAGHLLQEWNKLPLDVIGLDWRTSITQARQQGVSKTVQGNLDPGLLLADWPELEKKAKEILDEGMETPGFIFNLGHGVYPQVKVETLQRLTAFIHDYSAKK</sequence>
<dbReference type="UniPathway" id="UPA00251">
    <property type="reaction ID" value="UER00321"/>
</dbReference>
<evidence type="ECO:0000256" key="4">
    <source>
        <dbReference type="ARBA" id="ARBA00022490"/>
    </source>
</evidence>
<dbReference type="FunFam" id="3.20.20.210:FF:000005">
    <property type="entry name" value="Uroporphyrinogen decarboxylase"/>
    <property type="match status" value="1"/>
</dbReference>
<dbReference type="HOGENOM" id="CLU_040933_0_1_9"/>
<proteinExistence type="inferred from homology"/>
<dbReference type="GO" id="GO:0005829">
    <property type="term" value="C:cytosol"/>
    <property type="evidence" value="ECO:0007669"/>
    <property type="project" value="TreeGrafter"/>
</dbReference>
<reference evidence="13 14" key="1">
    <citation type="submission" date="2013-08" db="EMBL/GenBank/DDBJ databases">
        <authorList>
            <person name="Weinstock G."/>
            <person name="Sodergren E."/>
            <person name="Wylie T."/>
            <person name="Fulton L."/>
            <person name="Fulton R."/>
            <person name="Fronick C."/>
            <person name="O'Laughlin M."/>
            <person name="Godfrey J."/>
            <person name="Miner T."/>
            <person name="Herter B."/>
            <person name="Appelbaum E."/>
            <person name="Cordes M."/>
            <person name="Lek S."/>
            <person name="Wollam A."/>
            <person name="Pepin K.H."/>
            <person name="Palsikar V.B."/>
            <person name="Mitreva M."/>
            <person name="Wilson R.K."/>
        </authorList>
    </citation>
    <scope>NUCLEOTIDE SEQUENCE [LARGE SCALE GENOMIC DNA]</scope>
    <source>
        <strain evidence="13 14">ATCC 12856</strain>
    </source>
</reference>
<dbReference type="HAMAP" id="MF_00218">
    <property type="entry name" value="URO_D"/>
    <property type="match status" value="1"/>
</dbReference>
<name>U1Y1R9_ANEAE</name>
<evidence type="ECO:0000259" key="12">
    <source>
        <dbReference type="PROSITE" id="PS00907"/>
    </source>
</evidence>
<dbReference type="NCBIfam" id="TIGR01464">
    <property type="entry name" value="hemE"/>
    <property type="match status" value="1"/>
</dbReference>
<evidence type="ECO:0000313" key="14">
    <source>
        <dbReference type="Proteomes" id="UP000016511"/>
    </source>
</evidence>
<dbReference type="PANTHER" id="PTHR21091:SF169">
    <property type="entry name" value="UROPORPHYRINOGEN DECARBOXYLASE"/>
    <property type="match status" value="1"/>
</dbReference>
<dbReference type="PROSITE" id="PS00906">
    <property type="entry name" value="UROD_1"/>
    <property type="match status" value="1"/>
</dbReference>
<dbReference type="GO" id="GO:0006782">
    <property type="term" value="P:protoporphyrinogen IX biosynthetic process"/>
    <property type="evidence" value="ECO:0007669"/>
    <property type="project" value="UniProtKB-UniRule"/>
</dbReference>
<dbReference type="EC" id="4.1.1.37" evidence="3 8"/>
<evidence type="ECO:0000256" key="10">
    <source>
        <dbReference type="RuleBase" id="RU004169"/>
    </source>
</evidence>
<feature type="domain" description="Uroporphyrinogen decarboxylase (URO-D)" evidence="11">
    <location>
        <begin position="45"/>
        <end position="54"/>
    </location>
</feature>
<dbReference type="STRING" id="649747.HMPREF0083_05398"/>
<dbReference type="eggNOG" id="COG0407">
    <property type="taxonomic scope" value="Bacteria"/>
</dbReference>
<protein>
    <recommendedName>
        <fullName evidence="3 8">Uroporphyrinogen decarboxylase</fullName>
        <shortName evidence="8">UPD</shortName>
        <shortName evidence="8">URO-D</shortName>
        <ecNumber evidence="3 8">4.1.1.37</ecNumber>
    </recommendedName>
</protein>
<evidence type="ECO:0000256" key="1">
    <source>
        <dbReference type="ARBA" id="ARBA00004804"/>
    </source>
</evidence>
<dbReference type="InterPro" id="IPR006361">
    <property type="entry name" value="Uroporphyrinogen_deCO2ase_HemE"/>
</dbReference>
<evidence type="ECO:0000256" key="8">
    <source>
        <dbReference type="HAMAP-Rule" id="MF_00218"/>
    </source>
</evidence>
<dbReference type="SUPFAM" id="SSF51726">
    <property type="entry name" value="UROD/MetE-like"/>
    <property type="match status" value="1"/>
</dbReference>
<comment type="similarity">
    <text evidence="2 8 10">Belongs to the uroporphyrinogen decarboxylase family.</text>
</comment>
<dbReference type="PATRIC" id="fig|649747.3.peg.4854"/>
<comment type="catalytic activity">
    <reaction evidence="8 9">
        <text>uroporphyrinogen III + 4 H(+) = coproporphyrinogen III + 4 CO2</text>
        <dbReference type="Rhea" id="RHEA:19865"/>
        <dbReference type="ChEBI" id="CHEBI:15378"/>
        <dbReference type="ChEBI" id="CHEBI:16526"/>
        <dbReference type="ChEBI" id="CHEBI:57308"/>
        <dbReference type="ChEBI" id="CHEBI:57309"/>
        <dbReference type="EC" id="4.1.1.37"/>
    </reaction>
</comment>
<evidence type="ECO:0000256" key="5">
    <source>
        <dbReference type="ARBA" id="ARBA00022793"/>
    </source>
</evidence>
<keyword evidence="7 8" id="KW-0627">Porphyrin biosynthesis</keyword>
<dbReference type="Proteomes" id="UP000016511">
    <property type="component" value="Unassembled WGS sequence"/>
</dbReference>
<dbReference type="PANTHER" id="PTHR21091">
    <property type="entry name" value="METHYLTETRAHYDROFOLATE:HOMOCYSTEINE METHYLTRANSFERASE RELATED"/>
    <property type="match status" value="1"/>
</dbReference>
<accession>U1Y1R9</accession>
<keyword evidence="14" id="KW-1185">Reference proteome</keyword>
<comment type="subunit">
    <text evidence="8">Homodimer.</text>
</comment>
<gene>
    <name evidence="8" type="primary">hemE</name>
    <name evidence="13" type="ORF">HMPREF0083_05398</name>
</gene>
<dbReference type="AlphaFoldDB" id="U1Y1R9"/>
<dbReference type="Gene3D" id="3.20.20.210">
    <property type="match status" value="1"/>
</dbReference>
<evidence type="ECO:0000259" key="11">
    <source>
        <dbReference type="PROSITE" id="PS00906"/>
    </source>
</evidence>
<dbReference type="InterPro" id="IPR000257">
    <property type="entry name" value="Uroporphyrinogen_deCOase"/>
</dbReference>
<dbReference type="CDD" id="cd00717">
    <property type="entry name" value="URO-D"/>
    <property type="match status" value="1"/>
</dbReference>
<comment type="subcellular location">
    <subcellularLocation>
        <location evidence="8">Cytoplasm</location>
    </subcellularLocation>
</comment>
<keyword evidence="6 8" id="KW-0456">Lyase</keyword>
<evidence type="ECO:0000256" key="7">
    <source>
        <dbReference type="ARBA" id="ARBA00023244"/>
    </source>
</evidence>
<evidence type="ECO:0000256" key="3">
    <source>
        <dbReference type="ARBA" id="ARBA00012288"/>
    </source>
</evidence>